<organism evidence="1 2">
    <name type="scientific">Persicobacter psychrovividus</name>
    <dbReference type="NCBI Taxonomy" id="387638"/>
    <lineage>
        <taxon>Bacteria</taxon>
        <taxon>Pseudomonadati</taxon>
        <taxon>Bacteroidota</taxon>
        <taxon>Cytophagia</taxon>
        <taxon>Cytophagales</taxon>
        <taxon>Persicobacteraceae</taxon>
        <taxon>Persicobacter</taxon>
    </lineage>
</organism>
<evidence type="ECO:0008006" key="3">
    <source>
        <dbReference type="Google" id="ProtNLM"/>
    </source>
</evidence>
<protein>
    <recommendedName>
        <fullName evidence="3">Sel1 repeat family protein</fullName>
    </recommendedName>
</protein>
<name>A0ABN6L5J8_9BACT</name>
<sequence>MLIACTAQAQQAPLDLPANYQFKTIEDYQVYRQDAYNAMQWMIEQPLSTSDKEWELASAFIMQYVQGSPDVSIMLKDIYLEGILKDKDPLISKNLIIPYISAMAMTQLKFPKADAIMVQNNGFQVMLRAYESIRKNHKNKFMEKIRRLNRKGDLYLWLKEHEQA</sequence>
<reference evidence="1 2" key="1">
    <citation type="submission" date="2021-12" db="EMBL/GenBank/DDBJ databases">
        <title>Genome sequencing of bacteria with rrn-lacking chromosome and rrn-plasmid.</title>
        <authorList>
            <person name="Anda M."/>
            <person name="Iwasaki W."/>
        </authorList>
    </citation>
    <scope>NUCLEOTIDE SEQUENCE [LARGE SCALE GENOMIC DNA]</scope>
    <source>
        <strain evidence="1 2">NBRC 101262</strain>
    </source>
</reference>
<dbReference type="EMBL" id="AP025292">
    <property type="protein sequence ID" value="BDC98427.1"/>
    <property type="molecule type" value="Genomic_DNA"/>
</dbReference>
<keyword evidence="2" id="KW-1185">Reference proteome</keyword>
<evidence type="ECO:0000313" key="2">
    <source>
        <dbReference type="Proteomes" id="UP001354989"/>
    </source>
</evidence>
<dbReference type="Proteomes" id="UP001354989">
    <property type="component" value="Chromosome"/>
</dbReference>
<evidence type="ECO:0000313" key="1">
    <source>
        <dbReference type="EMBL" id="BDC98427.1"/>
    </source>
</evidence>
<gene>
    <name evidence="1" type="ORF">PEPS_07080</name>
</gene>
<accession>A0ABN6L5J8</accession>
<proteinExistence type="predicted"/>